<evidence type="ECO:0000256" key="6">
    <source>
        <dbReference type="ARBA" id="ARBA00023186"/>
    </source>
</evidence>
<sequence>MLKSFRGVMAGGGRYVLAVVIILAFGLVGVPALENFGGSSAIQVGSQSVSSRDLELELRSQIARVQQENPNVTREQALAGGIGQNAIQTLVVRALIEDEAERLGLTAPPSVLQDYIRQLDALKDPETGEFDERRLGLVLQSQGLSVQGFRDLLQAELLRQQIVEALTGTPPSSEDLTRYLLLRQIEERDVAYALIPAEAASREPTEEEIEAAYQENIDRYQSPEYRTLTVLEITEEDANEGIELSEDELQQLYNARQGQLSAAETRTVRQVVVPRARVDRLEGVAEDASLEEIAEAAGVEVSRLADQTRGDFINSDVAEAIFSAETDTRIGPVENGFGVTYAEVTAINTREAPSFEDLREELEADLRSEIAEERLIELVEAVESARDEGAALAEAAEAVGLEARTVGPLDRQLFTQFGAIADVPSALGQTAFTLEEGEESSSVRLENGYGFVTVEAVTPPAPLPLTEVRDQVVSGVKADAASGAAAEIKAQLQAALGSGEDFAAAVTGLGGEVTTATLTPAAADAAPREVAQSGFSLNIGEVETVTPQSADGIYALTVSSVRFPGSQAIQQAAPVVAQQFGQQVGGELNEAFLQALEEQTQIKQNPRQISRALGQDEG</sequence>
<feature type="domain" description="PpiC" evidence="8">
    <location>
        <begin position="245"/>
        <end position="359"/>
    </location>
</feature>
<dbReference type="AlphaFoldDB" id="A0A9X2RK28"/>
<dbReference type="EMBL" id="JANIBC010000004">
    <property type="protein sequence ID" value="MCQ8185177.1"/>
    <property type="molecule type" value="Genomic_DNA"/>
</dbReference>
<comment type="caution">
    <text evidence="9">The sequence shown here is derived from an EMBL/GenBank/DDBJ whole genome shotgun (WGS) entry which is preliminary data.</text>
</comment>
<dbReference type="Proteomes" id="UP001142610">
    <property type="component" value="Unassembled WGS sequence"/>
</dbReference>
<keyword evidence="2" id="KW-1003">Cell membrane</keyword>
<accession>A0A9X2RK28</accession>
<evidence type="ECO:0000256" key="4">
    <source>
        <dbReference type="ARBA" id="ARBA00022989"/>
    </source>
</evidence>
<keyword evidence="4" id="KW-1133">Transmembrane helix</keyword>
<keyword evidence="6" id="KW-0143">Chaperone</keyword>
<dbReference type="InterPro" id="IPR027304">
    <property type="entry name" value="Trigger_fact/SurA_dom_sf"/>
</dbReference>
<gene>
    <name evidence="9" type="ORF">NOG11_07200</name>
</gene>
<evidence type="ECO:0000256" key="5">
    <source>
        <dbReference type="ARBA" id="ARBA00023136"/>
    </source>
</evidence>
<name>A0A9X2RK28_9PROT</name>
<evidence type="ECO:0000259" key="8">
    <source>
        <dbReference type="Pfam" id="PF13145"/>
    </source>
</evidence>
<comment type="subcellular location">
    <subcellularLocation>
        <location evidence="1">Cell membrane</location>
        <topology evidence="1">Single-pass type II membrane protein</topology>
    </subcellularLocation>
</comment>
<organism evidence="9 10">
    <name type="scientific">Parvularcula maris</name>
    <dbReference type="NCBI Taxonomy" id="2965077"/>
    <lineage>
        <taxon>Bacteria</taxon>
        <taxon>Pseudomonadati</taxon>
        <taxon>Pseudomonadota</taxon>
        <taxon>Alphaproteobacteria</taxon>
        <taxon>Parvularculales</taxon>
        <taxon>Parvularculaceae</taxon>
        <taxon>Parvularcula</taxon>
    </lineage>
</organism>
<dbReference type="Pfam" id="PF13624">
    <property type="entry name" value="SurA_N_3"/>
    <property type="match status" value="1"/>
</dbReference>
<dbReference type="RefSeq" id="WP_256619044.1">
    <property type="nucleotide sequence ID" value="NZ_JANIBC010000004.1"/>
</dbReference>
<dbReference type="Gene3D" id="1.10.4030.10">
    <property type="entry name" value="Porin chaperone SurA, peptide-binding domain"/>
    <property type="match status" value="1"/>
</dbReference>
<dbReference type="Pfam" id="PF13145">
    <property type="entry name" value="Rotamase_2"/>
    <property type="match status" value="2"/>
</dbReference>
<dbReference type="GO" id="GO:0003755">
    <property type="term" value="F:peptidyl-prolyl cis-trans isomerase activity"/>
    <property type="evidence" value="ECO:0007669"/>
    <property type="project" value="InterPro"/>
</dbReference>
<keyword evidence="5" id="KW-0472">Membrane</keyword>
<evidence type="ECO:0000256" key="1">
    <source>
        <dbReference type="ARBA" id="ARBA00004401"/>
    </source>
</evidence>
<evidence type="ECO:0000256" key="3">
    <source>
        <dbReference type="ARBA" id="ARBA00022692"/>
    </source>
</evidence>
<dbReference type="GO" id="GO:0005886">
    <property type="term" value="C:plasma membrane"/>
    <property type="evidence" value="ECO:0007669"/>
    <property type="project" value="UniProtKB-SubCell"/>
</dbReference>
<comment type="similarity">
    <text evidence="7">Belongs to the PpiD chaperone family.</text>
</comment>
<dbReference type="PANTHER" id="PTHR47529:SF1">
    <property type="entry name" value="PERIPLASMIC CHAPERONE PPID"/>
    <property type="match status" value="1"/>
</dbReference>
<dbReference type="InterPro" id="IPR000297">
    <property type="entry name" value="PPIase_PpiC"/>
</dbReference>
<proteinExistence type="inferred from homology"/>
<evidence type="ECO:0000313" key="10">
    <source>
        <dbReference type="Proteomes" id="UP001142610"/>
    </source>
</evidence>
<evidence type="ECO:0000256" key="2">
    <source>
        <dbReference type="ARBA" id="ARBA00022475"/>
    </source>
</evidence>
<protein>
    <submittedName>
        <fullName evidence="9">Peptidylprolyl isomerase</fullName>
    </submittedName>
</protein>
<keyword evidence="9" id="KW-0413">Isomerase</keyword>
<dbReference type="SUPFAM" id="SSF109998">
    <property type="entry name" value="Triger factor/SurA peptide-binding domain-like"/>
    <property type="match status" value="1"/>
</dbReference>
<evidence type="ECO:0000313" key="9">
    <source>
        <dbReference type="EMBL" id="MCQ8185177.1"/>
    </source>
</evidence>
<feature type="domain" description="PpiC" evidence="8">
    <location>
        <begin position="204"/>
        <end position="240"/>
    </location>
</feature>
<reference evidence="9" key="1">
    <citation type="submission" date="2022-07" db="EMBL/GenBank/DDBJ databases">
        <title>Parvularcula maris sp. nov., an algicidal bacterium isolated from seawater.</title>
        <authorList>
            <person name="Li F."/>
        </authorList>
    </citation>
    <scope>NUCLEOTIDE SEQUENCE</scope>
    <source>
        <strain evidence="9">BGMRC 0090</strain>
    </source>
</reference>
<keyword evidence="10" id="KW-1185">Reference proteome</keyword>
<evidence type="ECO:0000256" key="7">
    <source>
        <dbReference type="ARBA" id="ARBA00038408"/>
    </source>
</evidence>
<dbReference type="PANTHER" id="PTHR47529">
    <property type="entry name" value="PEPTIDYL-PROLYL CIS-TRANS ISOMERASE D"/>
    <property type="match status" value="1"/>
</dbReference>
<keyword evidence="3" id="KW-0812">Transmembrane</keyword>
<dbReference type="InterPro" id="IPR052029">
    <property type="entry name" value="PpiD_chaperone"/>
</dbReference>